<evidence type="ECO:0000313" key="5">
    <source>
        <dbReference type="EnsemblProtists" id="EKX46408"/>
    </source>
</evidence>
<organism evidence="4">
    <name type="scientific">Guillardia theta (strain CCMP2712)</name>
    <name type="common">Cryptophyte</name>
    <dbReference type="NCBI Taxonomy" id="905079"/>
    <lineage>
        <taxon>Eukaryota</taxon>
        <taxon>Cryptophyceae</taxon>
        <taxon>Pyrenomonadales</taxon>
        <taxon>Geminigeraceae</taxon>
        <taxon>Guillardia</taxon>
    </lineage>
</organism>
<dbReference type="EnsemblProtists" id="EKX46408">
    <property type="protein sequence ID" value="EKX46408"/>
    <property type="gene ID" value="GUITHDRAFT_58919"/>
</dbReference>
<dbReference type="InterPro" id="IPR002110">
    <property type="entry name" value="Ankyrin_rpt"/>
</dbReference>
<dbReference type="InterPro" id="IPR036770">
    <property type="entry name" value="Ankyrin_rpt-contain_sf"/>
</dbReference>
<dbReference type="Gene3D" id="1.25.40.20">
    <property type="entry name" value="Ankyrin repeat-containing domain"/>
    <property type="match status" value="1"/>
</dbReference>
<dbReference type="PROSITE" id="PS50297">
    <property type="entry name" value="ANK_REP_REGION"/>
    <property type="match status" value="2"/>
</dbReference>
<dbReference type="OrthoDB" id="194358at2759"/>
<feature type="non-terminal residue" evidence="4">
    <location>
        <position position="1"/>
    </location>
</feature>
<dbReference type="Pfam" id="PF13857">
    <property type="entry name" value="Ank_5"/>
    <property type="match status" value="1"/>
</dbReference>
<dbReference type="PANTHER" id="PTHR24201">
    <property type="entry name" value="ANK_REP_REGION DOMAIN-CONTAINING PROTEIN"/>
    <property type="match status" value="1"/>
</dbReference>
<dbReference type="PaxDb" id="55529-EKX46408"/>
<dbReference type="SUPFAM" id="SSF48403">
    <property type="entry name" value="Ankyrin repeat"/>
    <property type="match status" value="1"/>
</dbReference>
<dbReference type="RefSeq" id="XP_005833388.1">
    <property type="nucleotide sequence ID" value="XM_005833331.1"/>
</dbReference>
<protein>
    <submittedName>
        <fullName evidence="4 5">Uncharacterized protein</fullName>
    </submittedName>
</protein>
<proteinExistence type="predicted"/>
<name>L1JD01_GUITC</name>
<keyword evidence="1" id="KW-0677">Repeat</keyword>
<sequence>VNEQDNQGNTMLHYAAWYGHLKTIKMLLKLGALPDIVNREGRTPLHLAYSNSEMECHACLLEA</sequence>
<accession>L1JD01</accession>
<dbReference type="InterPro" id="IPR050776">
    <property type="entry name" value="Ank_Repeat/CDKN_Inhibitor"/>
</dbReference>
<feature type="repeat" description="ANK" evidence="3">
    <location>
        <begin position="40"/>
        <end position="63"/>
    </location>
</feature>
<evidence type="ECO:0000256" key="1">
    <source>
        <dbReference type="ARBA" id="ARBA00022737"/>
    </source>
</evidence>
<dbReference type="GeneID" id="17303108"/>
<dbReference type="Proteomes" id="UP000011087">
    <property type="component" value="Unassembled WGS sequence"/>
</dbReference>
<evidence type="ECO:0000256" key="3">
    <source>
        <dbReference type="PROSITE-ProRule" id="PRU00023"/>
    </source>
</evidence>
<keyword evidence="2 3" id="KW-0040">ANK repeat</keyword>
<dbReference type="HOGENOM" id="CLU_000134_45_4_1"/>
<dbReference type="STRING" id="905079.L1JD01"/>
<evidence type="ECO:0000313" key="6">
    <source>
        <dbReference type="Proteomes" id="UP000011087"/>
    </source>
</evidence>
<feature type="repeat" description="ANK" evidence="3">
    <location>
        <begin position="7"/>
        <end position="39"/>
    </location>
</feature>
<reference evidence="5" key="3">
    <citation type="submission" date="2016-03" db="UniProtKB">
        <authorList>
            <consortium name="EnsemblProtists"/>
        </authorList>
    </citation>
    <scope>IDENTIFICATION</scope>
</reference>
<gene>
    <name evidence="4" type="ORF">GUITHDRAFT_58919</name>
</gene>
<evidence type="ECO:0000256" key="2">
    <source>
        <dbReference type="ARBA" id="ARBA00023043"/>
    </source>
</evidence>
<reference evidence="4 6" key="1">
    <citation type="journal article" date="2012" name="Nature">
        <title>Algal genomes reveal evolutionary mosaicism and the fate of nucleomorphs.</title>
        <authorList>
            <consortium name="DOE Joint Genome Institute"/>
            <person name="Curtis B.A."/>
            <person name="Tanifuji G."/>
            <person name="Burki F."/>
            <person name="Gruber A."/>
            <person name="Irimia M."/>
            <person name="Maruyama S."/>
            <person name="Arias M.C."/>
            <person name="Ball S.G."/>
            <person name="Gile G.H."/>
            <person name="Hirakawa Y."/>
            <person name="Hopkins J.F."/>
            <person name="Kuo A."/>
            <person name="Rensing S.A."/>
            <person name="Schmutz J."/>
            <person name="Symeonidi A."/>
            <person name="Elias M."/>
            <person name="Eveleigh R.J."/>
            <person name="Herman E.K."/>
            <person name="Klute M.J."/>
            <person name="Nakayama T."/>
            <person name="Obornik M."/>
            <person name="Reyes-Prieto A."/>
            <person name="Armbrust E.V."/>
            <person name="Aves S.J."/>
            <person name="Beiko R.G."/>
            <person name="Coutinho P."/>
            <person name="Dacks J.B."/>
            <person name="Durnford D.G."/>
            <person name="Fast N.M."/>
            <person name="Green B.R."/>
            <person name="Grisdale C.J."/>
            <person name="Hempel F."/>
            <person name="Henrissat B."/>
            <person name="Hoppner M.P."/>
            <person name="Ishida K."/>
            <person name="Kim E."/>
            <person name="Koreny L."/>
            <person name="Kroth P.G."/>
            <person name="Liu Y."/>
            <person name="Malik S.B."/>
            <person name="Maier U.G."/>
            <person name="McRose D."/>
            <person name="Mock T."/>
            <person name="Neilson J.A."/>
            <person name="Onodera N.T."/>
            <person name="Poole A.M."/>
            <person name="Pritham E.J."/>
            <person name="Richards T.A."/>
            <person name="Rocap G."/>
            <person name="Roy S.W."/>
            <person name="Sarai C."/>
            <person name="Schaack S."/>
            <person name="Shirato S."/>
            <person name="Slamovits C.H."/>
            <person name="Spencer D.F."/>
            <person name="Suzuki S."/>
            <person name="Worden A.Z."/>
            <person name="Zauner S."/>
            <person name="Barry K."/>
            <person name="Bell C."/>
            <person name="Bharti A.K."/>
            <person name="Crow J.A."/>
            <person name="Grimwood J."/>
            <person name="Kramer R."/>
            <person name="Lindquist E."/>
            <person name="Lucas S."/>
            <person name="Salamov A."/>
            <person name="McFadden G.I."/>
            <person name="Lane C.E."/>
            <person name="Keeling P.J."/>
            <person name="Gray M.W."/>
            <person name="Grigoriev I.V."/>
            <person name="Archibald J.M."/>
        </authorList>
    </citation>
    <scope>NUCLEOTIDE SEQUENCE</scope>
    <source>
        <strain evidence="4 6">CCMP2712</strain>
    </source>
</reference>
<evidence type="ECO:0000313" key="4">
    <source>
        <dbReference type="EMBL" id="EKX46408.1"/>
    </source>
</evidence>
<dbReference type="KEGG" id="gtt:GUITHDRAFT_58919"/>
<dbReference type="SMART" id="SM00248">
    <property type="entry name" value="ANK"/>
    <property type="match status" value="1"/>
</dbReference>
<dbReference type="EMBL" id="JH992994">
    <property type="protein sequence ID" value="EKX46408.1"/>
    <property type="molecule type" value="Genomic_DNA"/>
</dbReference>
<feature type="non-terminal residue" evidence="4">
    <location>
        <position position="63"/>
    </location>
</feature>
<keyword evidence="6" id="KW-1185">Reference proteome</keyword>
<dbReference type="AlphaFoldDB" id="L1JD01"/>
<dbReference type="PROSITE" id="PS50088">
    <property type="entry name" value="ANK_REPEAT"/>
    <property type="match status" value="2"/>
</dbReference>
<reference evidence="6" key="2">
    <citation type="submission" date="2012-11" db="EMBL/GenBank/DDBJ databases">
        <authorList>
            <person name="Kuo A."/>
            <person name="Curtis B.A."/>
            <person name="Tanifuji G."/>
            <person name="Burki F."/>
            <person name="Gruber A."/>
            <person name="Irimia M."/>
            <person name="Maruyama S."/>
            <person name="Arias M.C."/>
            <person name="Ball S.G."/>
            <person name="Gile G.H."/>
            <person name="Hirakawa Y."/>
            <person name="Hopkins J.F."/>
            <person name="Rensing S.A."/>
            <person name="Schmutz J."/>
            <person name="Symeonidi A."/>
            <person name="Elias M."/>
            <person name="Eveleigh R.J."/>
            <person name="Herman E.K."/>
            <person name="Klute M.J."/>
            <person name="Nakayama T."/>
            <person name="Obornik M."/>
            <person name="Reyes-Prieto A."/>
            <person name="Armbrust E.V."/>
            <person name="Aves S.J."/>
            <person name="Beiko R.G."/>
            <person name="Coutinho P."/>
            <person name="Dacks J.B."/>
            <person name="Durnford D.G."/>
            <person name="Fast N.M."/>
            <person name="Green B.R."/>
            <person name="Grisdale C."/>
            <person name="Hempe F."/>
            <person name="Henrissat B."/>
            <person name="Hoppner M.P."/>
            <person name="Ishida K.-I."/>
            <person name="Kim E."/>
            <person name="Koreny L."/>
            <person name="Kroth P.G."/>
            <person name="Liu Y."/>
            <person name="Malik S.-B."/>
            <person name="Maier U.G."/>
            <person name="McRose D."/>
            <person name="Mock T."/>
            <person name="Neilson J.A."/>
            <person name="Onodera N.T."/>
            <person name="Poole A.M."/>
            <person name="Pritham E.J."/>
            <person name="Richards T.A."/>
            <person name="Rocap G."/>
            <person name="Roy S.W."/>
            <person name="Sarai C."/>
            <person name="Schaack S."/>
            <person name="Shirato S."/>
            <person name="Slamovits C.H."/>
            <person name="Spencer D.F."/>
            <person name="Suzuki S."/>
            <person name="Worden A.Z."/>
            <person name="Zauner S."/>
            <person name="Barry K."/>
            <person name="Bell C."/>
            <person name="Bharti A.K."/>
            <person name="Crow J.A."/>
            <person name="Grimwood J."/>
            <person name="Kramer R."/>
            <person name="Lindquist E."/>
            <person name="Lucas S."/>
            <person name="Salamov A."/>
            <person name="McFadden G.I."/>
            <person name="Lane C.E."/>
            <person name="Keeling P.J."/>
            <person name="Gray M.W."/>
            <person name="Grigoriev I.V."/>
            <person name="Archibald J.M."/>
        </authorList>
    </citation>
    <scope>NUCLEOTIDE SEQUENCE</scope>
    <source>
        <strain evidence="6">CCMP2712</strain>
    </source>
</reference>